<evidence type="ECO:0000313" key="2">
    <source>
        <dbReference type="Proteomes" id="UP000030014"/>
    </source>
</evidence>
<gene>
    <name evidence="1" type="ORF">Z955_00665</name>
</gene>
<evidence type="ECO:0008006" key="3">
    <source>
        <dbReference type="Google" id="ProtNLM"/>
    </source>
</evidence>
<name>A0A0A0IKE4_CLOBO</name>
<dbReference type="SUPFAM" id="SSF81301">
    <property type="entry name" value="Nucleotidyltransferase"/>
    <property type="match status" value="1"/>
</dbReference>
<evidence type="ECO:0000313" key="1">
    <source>
        <dbReference type="EMBL" id="KGN01945.1"/>
    </source>
</evidence>
<dbReference type="AlphaFoldDB" id="A0A0A0IKE4"/>
<dbReference type="EMBL" id="JDRY01000001">
    <property type="protein sequence ID" value="KGN01945.1"/>
    <property type="molecule type" value="Genomic_DNA"/>
</dbReference>
<accession>A0A0A0IKE4</accession>
<sequence>MISDIDILNNLTRDELKVIKFIKEVCIKINANMYLVGGVIRDIDICVQCNLIDIIENLTYIKEYKYHERFHTSTILFENEV</sequence>
<protein>
    <recommendedName>
        <fullName evidence="3">Poly A polymerase head domain-containing protein</fullName>
    </recommendedName>
</protein>
<dbReference type="RefSeq" id="WP_039256759.1">
    <property type="nucleotide sequence ID" value="NZ_JDRY01000001.1"/>
</dbReference>
<proteinExistence type="predicted"/>
<comment type="caution">
    <text evidence="1">The sequence shown here is derived from an EMBL/GenBank/DDBJ whole genome shotgun (WGS) entry which is preliminary data.</text>
</comment>
<organism evidence="1 2">
    <name type="scientific">Clostridium botulinum C/D str. DC5</name>
    <dbReference type="NCBI Taxonomy" id="1443128"/>
    <lineage>
        <taxon>Bacteria</taxon>
        <taxon>Bacillati</taxon>
        <taxon>Bacillota</taxon>
        <taxon>Clostridia</taxon>
        <taxon>Eubacteriales</taxon>
        <taxon>Clostridiaceae</taxon>
        <taxon>Clostridium</taxon>
    </lineage>
</organism>
<reference evidence="1 2" key="1">
    <citation type="submission" date="2014-01" db="EMBL/GenBank/DDBJ databases">
        <title>Plasmidome dynamics in the species complex Clostridium novyi sensu lato converts strains of independent lineages into distinctly different pathogens.</title>
        <authorList>
            <person name="Skarin H."/>
            <person name="Segerman B."/>
        </authorList>
    </citation>
    <scope>NUCLEOTIDE SEQUENCE [LARGE SCALE GENOMIC DNA]</scope>
    <source>
        <strain evidence="1 2">DC5</strain>
    </source>
</reference>
<dbReference type="InterPro" id="IPR043519">
    <property type="entry name" value="NT_sf"/>
</dbReference>
<dbReference type="Proteomes" id="UP000030014">
    <property type="component" value="Unassembled WGS sequence"/>
</dbReference>